<comment type="function">
    <text evidence="1 7">Has a glutathione-disulfide oxidoreductase activity in the presence of NADPH and glutathione reductase. Reduces low molecular weight disulfides and proteins.</text>
</comment>
<dbReference type="PANTHER" id="PTHR46679">
    <property type="match status" value="1"/>
</dbReference>
<dbReference type="NCBIfam" id="TIGR02181">
    <property type="entry name" value="GRX_bact"/>
    <property type="match status" value="1"/>
</dbReference>
<keyword evidence="6 7" id="KW-0676">Redox-active center</keyword>
<evidence type="ECO:0000259" key="8">
    <source>
        <dbReference type="Pfam" id="PF00462"/>
    </source>
</evidence>
<reference evidence="9 10" key="1">
    <citation type="submission" date="2023-03" db="EMBL/GenBank/DDBJ databases">
        <title>Roseibium porphyridii sp. nov. and Roseibium rhodosorbium sp. nov. isolated from marine algae, Porphyridium cruentum and Rhodosorus marinus, respectively.</title>
        <authorList>
            <person name="Lee M.W."/>
            <person name="Choi B.J."/>
            <person name="Lee J.K."/>
            <person name="Choi D.G."/>
            <person name="Baek J.H."/>
            <person name="Bayburt H."/>
            <person name="Kim J.M."/>
            <person name="Han D.M."/>
            <person name="Kim K.H."/>
            <person name="Jeon C.O."/>
        </authorList>
    </citation>
    <scope>NUCLEOTIDE SEQUENCE [LARGE SCALE GENOMIC DNA]</scope>
    <source>
        <strain evidence="9 10">KMA01</strain>
    </source>
</reference>
<keyword evidence="4 7" id="KW-0249">Electron transport</keyword>
<feature type="domain" description="Glutaredoxin" evidence="8">
    <location>
        <begin position="4"/>
        <end position="64"/>
    </location>
</feature>
<evidence type="ECO:0000256" key="4">
    <source>
        <dbReference type="ARBA" id="ARBA00022982"/>
    </source>
</evidence>
<evidence type="ECO:0000256" key="7">
    <source>
        <dbReference type="RuleBase" id="RU364065"/>
    </source>
</evidence>
<accession>A0ABY8FD80</accession>
<dbReference type="Pfam" id="PF00462">
    <property type="entry name" value="Glutaredoxin"/>
    <property type="match status" value="1"/>
</dbReference>
<dbReference type="RefSeq" id="WP_152499714.1">
    <property type="nucleotide sequence ID" value="NZ_CP120863.1"/>
</dbReference>
<dbReference type="SUPFAM" id="SSF52833">
    <property type="entry name" value="Thioredoxin-like"/>
    <property type="match status" value="1"/>
</dbReference>
<dbReference type="Gene3D" id="3.40.30.10">
    <property type="entry name" value="Glutaredoxin"/>
    <property type="match status" value="1"/>
</dbReference>
<dbReference type="CDD" id="cd03418">
    <property type="entry name" value="GRX_GRXb_1_3_like"/>
    <property type="match status" value="1"/>
</dbReference>
<dbReference type="Proteomes" id="UP001209803">
    <property type="component" value="Chromosome"/>
</dbReference>
<dbReference type="InterPro" id="IPR036249">
    <property type="entry name" value="Thioredoxin-like_sf"/>
</dbReference>
<dbReference type="PROSITE" id="PS51354">
    <property type="entry name" value="GLUTAREDOXIN_2"/>
    <property type="match status" value="1"/>
</dbReference>
<keyword evidence="3 7" id="KW-0813">Transport</keyword>
<evidence type="ECO:0000256" key="1">
    <source>
        <dbReference type="ARBA" id="ARBA00002549"/>
    </source>
</evidence>
<dbReference type="InterPro" id="IPR002109">
    <property type="entry name" value="Glutaredoxin"/>
</dbReference>
<evidence type="ECO:0000256" key="6">
    <source>
        <dbReference type="ARBA" id="ARBA00023284"/>
    </source>
</evidence>
<keyword evidence="10" id="KW-1185">Reference proteome</keyword>
<gene>
    <name evidence="9" type="primary">grxC</name>
    <name evidence="9" type="ORF">K1718_04260</name>
</gene>
<evidence type="ECO:0000256" key="2">
    <source>
        <dbReference type="ARBA" id="ARBA00007787"/>
    </source>
</evidence>
<proteinExistence type="inferred from homology"/>
<protein>
    <recommendedName>
        <fullName evidence="7">Glutaredoxin</fullName>
    </recommendedName>
</protein>
<evidence type="ECO:0000313" key="9">
    <source>
        <dbReference type="EMBL" id="WFE90573.1"/>
    </source>
</evidence>
<comment type="similarity">
    <text evidence="2 7">Belongs to the glutaredoxin family.</text>
</comment>
<dbReference type="InterPro" id="IPR011900">
    <property type="entry name" value="GRX_bact"/>
</dbReference>
<name>A0ABY8FD80_9HYPH</name>
<keyword evidence="5" id="KW-1015">Disulfide bond</keyword>
<organism evidence="9 10">
    <name type="scientific">Roseibium porphyridii</name>
    <dbReference type="NCBI Taxonomy" id="2866279"/>
    <lineage>
        <taxon>Bacteria</taxon>
        <taxon>Pseudomonadati</taxon>
        <taxon>Pseudomonadota</taxon>
        <taxon>Alphaproteobacteria</taxon>
        <taxon>Hyphomicrobiales</taxon>
        <taxon>Stappiaceae</taxon>
        <taxon>Roseibium</taxon>
    </lineage>
</organism>
<evidence type="ECO:0000256" key="5">
    <source>
        <dbReference type="ARBA" id="ARBA00023157"/>
    </source>
</evidence>
<sequence length="85" mass="9434">MSKVVIYTRQLCGFCTAAKRLLDKKGVDYQEQDATFSPSLKREMVQKANGRATFPQIFIGNKHVGGCDDLHDLERAGKLDAMLAS</sequence>
<keyword evidence="7" id="KW-0963">Cytoplasm</keyword>
<evidence type="ECO:0000313" key="10">
    <source>
        <dbReference type="Proteomes" id="UP001209803"/>
    </source>
</evidence>
<dbReference type="PRINTS" id="PR00160">
    <property type="entry name" value="GLUTAREDOXIN"/>
</dbReference>
<evidence type="ECO:0000256" key="3">
    <source>
        <dbReference type="ARBA" id="ARBA00022448"/>
    </source>
</evidence>
<dbReference type="EMBL" id="CP120863">
    <property type="protein sequence ID" value="WFE90573.1"/>
    <property type="molecule type" value="Genomic_DNA"/>
</dbReference>
<dbReference type="InterPro" id="IPR014025">
    <property type="entry name" value="Glutaredoxin_subgr"/>
</dbReference>
<dbReference type="PANTHER" id="PTHR46679:SF1">
    <property type="entry name" value="GLUTAREDOXIN-2, MITOCHONDRIAL"/>
    <property type="match status" value="1"/>
</dbReference>